<name>A0ABU4B7D9_9NOCA</name>
<sequence length="288" mass="30762">MARRWLVGAMLVAIIAVSCGSPTSLGPARPVAEIGSADAFRCQVPQQVDRPTPAVDRPIPGTIPDDFVPVTAVMCEGGDTVESDGTVVYRELRRAGDLSTAIRLLNEPSERALTVDLCPTYSIAEPEQLWLEDAQGRAMEPSVPIGECGLPKQEGIDAIRALESVEVVEYRDPVLERPRLSVSSCSPHYADPVVGTDRASGLTIGYTYCLFDGTVNVGVTDEIGISIENLPPAGPCSISATRTATTTYATGWPSNIRNLTVELDGCRRVVPDGHAPLQASNEILSEFQ</sequence>
<feature type="chain" id="PRO_5047415742" evidence="1">
    <location>
        <begin position="21"/>
        <end position="288"/>
    </location>
</feature>
<feature type="signal peptide" evidence="1">
    <location>
        <begin position="1"/>
        <end position="20"/>
    </location>
</feature>
<protein>
    <submittedName>
        <fullName evidence="2">Uncharacterized protein</fullName>
    </submittedName>
</protein>
<evidence type="ECO:0000256" key="1">
    <source>
        <dbReference type="SAM" id="SignalP"/>
    </source>
</evidence>
<dbReference type="PROSITE" id="PS51257">
    <property type="entry name" value="PROKAR_LIPOPROTEIN"/>
    <property type="match status" value="1"/>
</dbReference>
<dbReference type="Proteomes" id="UP001185755">
    <property type="component" value="Unassembled WGS sequence"/>
</dbReference>
<accession>A0ABU4B7D9</accession>
<reference evidence="2 3" key="1">
    <citation type="submission" date="2023-10" db="EMBL/GenBank/DDBJ databases">
        <title>Development of a sustainable strategy for remediation of hydrocarbon-contaminated territories based on the waste exchange concept.</title>
        <authorList>
            <person name="Krivoruchko A."/>
        </authorList>
    </citation>
    <scope>NUCLEOTIDE SEQUENCE [LARGE SCALE GENOMIC DNA]</scope>
    <source>
        <strain evidence="2 3">IEGM 1323</strain>
    </source>
</reference>
<comment type="caution">
    <text evidence="2">The sequence shown here is derived from an EMBL/GenBank/DDBJ whole genome shotgun (WGS) entry which is preliminary data.</text>
</comment>
<keyword evidence="3" id="KW-1185">Reference proteome</keyword>
<organism evidence="2 3">
    <name type="scientific">Rhodococcoides yunnanense</name>
    <dbReference type="NCBI Taxonomy" id="278209"/>
    <lineage>
        <taxon>Bacteria</taxon>
        <taxon>Bacillati</taxon>
        <taxon>Actinomycetota</taxon>
        <taxon>Actinomycetes</taxon>
        <taxon>Mycobacteriales</taxon>
        <taxon>Nocardiaceae</taxon>
        <taxon>Rhodococcoides</taxon>
    </lineage>
</organism>
<evidence type="ECO:0000313" key="2">
    <source>
        <dbReference type="EMBL" id="MDV6260114.1"/>
    </source>
</evidence>
<evidence type="ECO:0000313" key="3">
    <source>
        <dbReference type="Proteomes" id="UP001185755"/>
    </source>
</evidence>
<gene>
    <name evidence="2" type="ORF">R3P96_02055</name>
</gene>
<keyword evidence="1" id="KW-0732">Signal</keyword>
<proteinExistence type="predicted"/>
<dbReference type="EMBL" id="JAWLJX010000001">
    <property type="protein sequence ID" value="MDV6260114.1"/>
    <property type="molecule type" value="Genomic_DNA"/>
</dbReference>
<dbReference type="RefSeq" id="WP_317562990.1">
    <property type="nucleotide sequence ID" value="NZ_JAWLJX010000001.1"/>
</dbReference>